<dbReference type="Gene3D" id="2.160.20.80">
    <property type="entry name" value="E3 ubiquitin-protein ligase SopA"/>
    <property type="match status" value="2"/>
</dbReference>
<feature type="chain" id="PRO_5045768803" evidence="2">
    <location>
        <begin position="24"/>
        <end position="453"/>
    </location>
</feature>
<keyword evidence="1" id="KW-0677">Repeat</keyword>
<dbReference type="RefSeq" id="WP_413271390.1">
    <property type="nucleotide sequence ID" value="NZ_JBHFNQ010000119.1"/>
</dbReference>
<dbReference type="InterPro" id="IPR001646">
    <property type="entry name" value="5peptide_repeat"/>
</dbReference>
<dbReference type="EMBL" id="JBHFNQ010000119">
    <property type="protein sequence ID" value="MFB2878315.1"/>
    <property type="molecule type" value="Genomic_DNA"/>
</dbReference>
<gene>
    <name evidence="3" type="ORF">ACE1CC_15800</name>
</gene>
<organism evidence="3 4">
    <name type="scientific">Floridaenema aerugineum BLCC-F46</name>
    <dbReference type="NCBI Taxonomy" id="3153654"/>
    <lineage>
        <taxon>Bacteria</taxon>
        <taxon>Bacillati</taxon>
        <taxon>Cyanobacteriota</taxon>
        <taxon>Cyanophyceae</taxon>
        <taxon>Oscillatoriophycideae</taxon>
        <taxon>Aerosakkonematales</taxon>
        <taxon>Aerosakkonemataceae</taxon>
        <taxon>Floridanema</taxon>
        <taxon>Floridanema aerugineum</taxon>
    </lineage>
</organism>
<proteinExistence type="predicted"/>
<comment type="caution">
    <text evidence="3">The sequence shown here is derived from an EMBL/GenBank/DDBJ whole genome shotgun (WGS) entry which is preliminary data.</text>
</comment>
<dbReference type="PANTHER" id="PTHR47485">
    <property type="entry name" value="THYLAKOID LUMENAL 17.4 KDA PROTEIN, CHLOROPLASTIC"/>
    <property type="match status" value="1"/>
</dbReference>
<name>A0ABV4X684_9CYAN</name>
<dbReference type="Pfam" id="PF00805">
    <property type="entry name" value="Pentapeptide"/>
    <property type="match status" value="4"/>
</dbReference>
<dbReference type="PANTHER" id="PTHR47485:SF1">
    <property type="entry name" value="THYLAKOID LUMENAL 17.4 KDA PROTEIN, CHLOROPLASTIC"/>
    <property type="match status" value="1"/>
</dbReference>
<evidence type="ECO:0000256" key="1">
    <source>
        <dbReference type="ARBA" id="ARBA00022737"/>
    </source>
</evidence>
<protein>
    <submittedName>
        <fullName evidence="3">Pentapeptide repeat-containing protein</fullName>
    </submittedName>
</protein>
<dbReference type="SUPFAM" id="SSF141571">
    <property type="entry name" value="Pentapeptide repeat-like"/>
    <property type="match status" value="2"/>
</dbReference>
<sequence length="453" mass="47986">MKSQKLLIAGVLASSLVALPSVAQNQEIDRELYQLCSQFPLNSRCAGFKIPIPLDARKGEEAVCAFHTGKKPKTEKCKITTTEQNLTIYIEEGKKIEFLNDIRATAEIKVPLDRVFASNYQIWNRIHRLEFGYLIQSESEPSNRTNFLAILGNEKVANSLKSQLKMPPISPQMLSLAKVRREKTESSSDTSAQVKQLLETKECVRCNLQGADLSSANLKGANLEGANLQGANLQKAKLERAYLVGANLEKANLTQANLSGVNLALSSVSEAILEKADLSAANLQGVSLAKANLAGAKISAPAMLQNADLSNANLKNANLEGAMLVSANLEGADLQGADLGDTSVKLSGIPGNYSSGEMALDAVGTALSILGGNFGGIASFNAKERPVKFDTNLRGANLKNANLTGVDLEDASLVDANLSGAILKDAKLDGTDLTGANLCGAIMPNGSQNNQGC</sequence>
<keyword evidence="4" id="KW-1185">Reference proteome</keyword>
<evidence type="ECO:0000256" key="2">
    <source>
        <dbReference type="SAM" id="SignalP"/>
    </source>
</evidence>
<feature type="signal peptide" evidence="2">
    <location>
        <begin position="1"/>
        <end position="23"/>
    </location>
</feature>
<evidence type="ECO:0000313" key="4">
    <source>
        <dbReference type="Proteomes" id="UP001576774"/>
    </source>
</evidence>
<reference evidence="3 4" key="1">
    <citation type="submission" date="2024-09" db="EMBL/GenBank/DDBJ databases">
        <title>Floridaenema gen nov. (Aerosakkonemataceae, Aerosakkonematales ord. nov., Cyanobacteria) from benthic tropical and subtropical fresh waters, with the description of four new species.</title>
        <authorList>
            <person name="Moretto J.A."/>
            <person name="Berthold D.E."/>
            <person name="Lefler F.W."/>
            <person name="Huang I.-S."/>
            <person name="Laughinghouse H. IV."/>
        </authorList>
    </citation>
    <scope>NUCLEOTIDE SEQUENCE [LARGE SCALE GENOMIC DNA]</scope>
    <source>
        <strain evidence="3 4">BLCC-F46</strain>
    </source>
</reference>
<evidence type="ECO:0000313" key="3">
    <source>
        <dbReference type="EMBL" id="MFB2878315.1"/>
    </source>
</evidence>
<accession>A0ABV4X684</accession>
<dbReference type="Proteomes" id="UP001576774">
    <property type="component" value="Unassembled WGS sequence"/>
</dbReference>
<keyword evidence="2" id="KW-0732">Signal</keyword>